<proteinExistence type="predicted"/>
<dbReference type="NCBIfam" id="TIGR00229">
    <property type="entry name" value="sensory_box"/>
    <property type="match status" value="1"/>
</dbReference>
<dbReference type="AlphaFoldDB" id="A0A150IZX0"/>
<dbReference type="Gene3D" id="3.30.450.20">
    <property type="entry name" value="PAS domain"/>
    <property type="match status" value="1"/>
</dbReference>
<accession>A0A150IZX0</accession>
<dbReference type="InterPro" id="IPR035965">
    <property type="entry name" value="PAS-like_dom_sf"/>
</dbReference>
<dbReference type="CDD" id="cd00130">
    <property type="entry name" value="PAS"/>
    <property type="match status" value="1"/>
</dbReference>
<dbReference type="SUPFAM" id="SSF55785">
    <property type="entry name" value="PYP-like sensor domain (PAS domain)"/>
    <property type="match status" value="1"/>
</dbReference>
<organism evidence="1 2">
    <name type="scientific">Candidatus Methanofastidiosum methylothiophilum</name>
    <dbReference type="NCBI Taxonomy" id="1705564"/>
    <lineage>
        <taxon>Archaea</taxon>
        <taxon>Methanobacteriati</taxon>
        <taxon>Methanobacteriota</taxon>
        <taxon>Stenosarchaea group</taxon>
        <taxon>Candidatus Methanofastidiosia</taxon>
        <taxon>Candidatus Methanofastidiosales</taxon>
        <taxon>Candidatus Methanofastidiosaceae</taxon>
        <taxon>Candidatus Methanofastidiosum</taxon>
    </lineage>
</organism>
<sequence length="134" mass="15458">MIGKIDGKILESLLETIPIEFSVLDDDDKVLAWNKHETRIFKRPEAALGRDVRQCHPERSLDKVEKILNEMKEGIRDSARFWIDLPIGKNGQKEKVMIEYYALRDKEGNYLGCLESSQNISGIQKLEGEKRLVD</sequence>
<gene>
    <name evidence="1" type="ORF">AMQ74_01240</name>
</gene>
<evidence type="ECO:0008006" key="3">
    <source>
        <dbReference type="Google" id="ProtNLM"/>
    </source>
</evidence>
<protein>
    <recommendedName>
        <fullName evidence="3">PAS fold protein</fullName>
    </recommendedName>
</protein>
<dbReference type="EMBL" id="LNGD01000079">
    <property type="protein sequence ID" value="KYC50536.1"/>
    <property type="molecule type" value="Genomic_DNA"/>
</dbReference>
<name>A0A150IZX0_9EURY</name>
<dbReference type="Proteomes" id="UP000075578">
    <property type="component" value="Unassembled WGS sequence"/>
</dbReference>
<evidence type="ECO:0000313" key="2">
    <source>
        <dbReference type="Proteomes" id="UP000075578"/>
    </source>
</evidence>
<reference evidence="1 2" key="1">
    <citation type="journal article" date="2016" name="ISME J.">
        <title>Chasing the elusive Euryarchaeota class WSA2: genomes reveal a uniquely fastidious methyl-reducing methanogen.</title>
        <authorList>
            <person name="Nobu M.K."/>
            <person name="Narihiro T."/>
            <person name="Kuroda K."/>
            <person name="Mei R."/>
            <person name="Liu W.T."/>
        </authorList>
    </citation>
    <scope>NUCLEOTIDE SEQUENCE [LARGE SCALE GENOMIC DNA]</scope>
    <source>
        <strain evidence="1">U1lsi0528_Bin089</strain>
    </source>
</reference>
<dbReference type="InterPro" id="IPR000014">
    <property type="entry name" value="PAS"/>
</dbReference>
<evidence type="ECO:0000313" key="1">
    <source>
        <dbReference type="EMBL" id="KYC50536.1"/>
    </source>
</evidence>
<dbReference type="Pfam" id="PF13596">
    <property type="entry name" value="PAS_10"/>
    <property type="match status" value="1"/>
</dbReference>
<comment type="caution">
    <text evidence="1">The sequence shown here is derived from an EMBL/GenBank/DDBJ whole genome shotgun (WGS) entry which is preliminary data.</text>
</comment>